<reference evidence="4" key="1">
    <citation type="submission" date="2016-09" db="EMBL/GenBank/DDBJ databases">
        <authorList>
            <person name="Jeantristanb JTB J.-T."/>
            <person name="Ricardo R."/>
        </authorList>
    </citation>
    <scope>NUCLEOTIDE SEQUENCE [LARGE SCALE GENOMIC DNA]</scope>
</reference>
<dbReference type="EMBL" id="FMSP01000005">
    <property type="protein sequence ID" value="SCV70245.1"/>
    <property type="molecule type" value="Genomic_DNA"/>
</dbReference>
<dbReference type="PANTHER" id="PTHR39465:SF1">
    <property type="entry name" value="DNA LIGASE D 3'-PHOSPHOESTERASE DOMAIN-CONTAINING PROTEIN"/>
    <property type="match status" value="1"/>
</dbReference>
<dbReference type="Proteomes" id="UP000198372">
    <property type="component" value="Unassembled WGS sequence"/>
</dbReference>
<feature type="region of interest" description="Disordered" evidence="1">
    <location>
        <begin position="237"/>
        <end position="273"/>
    </location>
</feature>
<evidence type="ECO:0000256" key="1">
    <source>
        <dbReference type="SAM" id="MobiDB-lite"/>
    </source>
</evidence>
<protein>
    <submittedName>
        <fullName evidence="3">BQ2448_1639 protein</fullName>
    </submittedName>
</protein>
<organism evidence="3 4">
    <name type="scientific">Microbotryum intermedium</name>
    <dbReference type="NCBI Taxonomy" id="269621"/>
    <lineage>
        <taxon>Eukaryota</taxon>
        <taxon>Fungi</taxon>
        <taxon>Dikarya</taxon>
        <taxon>Basidiomycota</taxon>
        <taxon>Pucciniomycotina</taxon>
        <taxon>Microbotryomycetes</taxon>
        <taxon>Microbotryales</taxon>
        <taxon>Microbotryaceae</taxon>
        <taxon>Microbotryum</taxon>
    </lineage>
</organism>
<proteinExistence type="predicted"/>
<dbReference type="AlphaFoldDB" id="A0A238FAK5"/>
<feature type="region of interest" description="Disordered" evidence="1">
    <location>
        <begin position="47"/>
        <end position="98"/>
    </location>
</feature>
<dbReference type="InterPro" id="IPR014144">
    <property type="entry name" value="LigD_PE_domain"/>
</dbReference>
<dbReference type="OrthoDB" id="2534402at2759"/>
<evidence type="ECO:0000259" key="2">
    <source>
        <dbReference type="Pfam" id="PF13298"/>
    </source>
</evidence>
<keyword evidence="4" id="KW-1185">Reference proteome</keyword>
<dbReference type="Pfam" id="PF13298">
    <property type="entry name" value="LigD_N"/>
    <property type="match status" value="1"/>
</dbReference>
<evidence type="ECO:0000313" key="4">
    <source>
        <dbReference type="Proteomes" id="UP000198372"/>
    </source>
</evidence>
<accession>A0A238FAK5</accession>
<gene>
    <name evidence="3" type="ORF">BQ2448_1639</name>
</gene>
<evidence type="ECO:0000313" key="3">
    <source>
        <dbReference type="EMBL" id="SCV70245.1"/>
    </source>
</evidence>
<feature type="compositionally biased region" description="Acidic residues" evidence="1">
    <location>
        <begin position="246"/>
        <end position="260"/>
    </location>
</feature>
<dbReference type="PANTHER" id="PTHR39465">
    <property type="entry name" value="DNA LIGASE D, 3'-PHOSPHOESTERASE DOMAIN"/>
    <property type="match status" value="1"/>
</dbReference>
<feature type="region of interest" description="Disordered" evidence="1">
    <location>
        <begin position="394"/>
        <end position="419"/>
    </location>
</feature>
<sequence length="423" mass="48324">MNDNMFRISRPGVVDLELWQQQERQAATRRLAIVGDDVITGTSNIARDESNTATHQDSINQKDTGATSRLKRALPSNTESASRDKAPEALAHENDARHAKVPRVGATTKHARRRYTAQDYYAWHASEAQIQTWFNQHPCLSQRNFYIIQNHHATAKHYDLRLHLDGATLSFAIPKGLSDWDPSRRTEHRLAIETYPHGVNYSLYEGNRVGTTAVWDLGTYKLLPTFKKQRLQTKLDEQGFDLEHDTSEEEEEGDDDVDDEQAGRNVADESMAEDYLEEDKLSRKYHYAAFLPTPARYDQDPEPAQKDVQGSHRAFVLELRGKRYQGLRIRFHRTAKDIKHIPFPKAYSQANPQDPRVQPGAALEVQRRWMIDLVSKGHEDRSLGQVSLLTGRSIEDIKSDEQTSSGDTARSEEEELWRIGILA</sequence>
<feature type="domain" description="DNA ligase D 3'-phosphoesterase" evidence="2">
    <location>
        <begin position="149"/>
        <end position="236"/>
    </location>
</feature>
<feature type="compositionally biased region" description="Basic and acidic residues" evidence="1">
    <location>
        <begin position="81"/>
        <end position="98"/>
    </location>
</feature>
<name>A0A238FAK5_9BASI</name>
<feature type="compositionally biased region" description="Polar residues" evidence="1">
    <location>
        <begin position="47"/>
        <end position="67"/>
    </location>
</feature>